<dbReference type="Pfam" id="PF07799">
    <property type="entry name" value="DUF1643"/>
    <property type="match status" value="1"/>
</dbReference>
<organism evidence="1 2">
    <name type="scientific">Planococcus notacanthi</name>
    <dbReference type="NCBI Taxonomy" id="3035188"/>
    <lineage>
        <taxon>Bacteria</taxon>
        <taxon>Bacillati</taxon>
        <taxon>Bacillota</taxon>
        <taxon>Bacilli</taxon>
        <taxon>Bacillales</taxon>
        <taxon>Caryophanaceae</taxon>
        <taxon>Planococcus</taxon>
    </lineage>
</organism>
<accession>A0ABT7ZMW3</accession>
<dbReference type="InterPro" id="IPR012441">
    <property type="entry name" value="DUF1643"/>
</dbReference>
<evidence type="ECO:0000313" key="2">
    <source>
        <dbReference type="Proteomes" id="UP001225873"/>
    </source>
</evidence>
<dbReference type="RefSeq" id="WP_290215314.1">
    <property type="nucleotide sequence ID" value="NZ_JASDCQ010000004.1"/>
</dbReference>
<evidence type="ECO:0000313" key="1">
    <source>
        <dbReference type="EMBL" id="MDN3428508.1"/>
    </source>
</evidence>
<dbReference type="Proteomes" id="UP001225873">
    <property type="component" value="Unassembled WGS sequence"/>
</dbReference>
<gene>
    <name evidence="1" type="ORF">QMA01_14480</name>
</gene>
<keyword evidence="2" id="KW-1185">Reference proteome</keyword>
<comment type="caution">
    <text evidence="1">The sequence shown here is derived from an EMBL/GenBank/DDBJ whole genome shotgun (WGS) entry which is preliminary data.</text>
</comment>
<sequence>MFQSGKELENLFCTEAAFYKLQTHGKIQICRSLAAISRIGTESEEVDALFVLLNPGKCLPLDGEDSIPLLSGEVAELPLMPATPDNTLYQLMRLMERMNWNSVQVINLTDLRTGKFDEHKESQKFMKQCGDSRHTIFSMDRYVELLDCMERAETVIAGWGTKASIIPAAENAYTILMELEDIKGLSYKTHPLYYHPFPWLQNKCIKWLDDMEAQLKRTAEVV</sequence>
<name>A0ABT7ZMW3_9BACL</name>
<dbReference type="EMBL" id="JASDCQ010000004">
    <property type="protein sequence ID" value="MDN3428508.1"/>
    <property type="molecule type" value="Genomic_DNA"/>
</dbReference>
<proteinExistence type="predicted"/>
<protein>
    <submittedName>
        <fullName evidence="1">DUF1643 domain-containing protein</fullName>
    </submittedName>
</protein>
<reference evidence="1 2" key="1">
    <citation type="submission" date="2023-03" db="EMBL/GenBank/DDBJ databases">
        <authorList>
            <person name="Uniacke-Lowe S."/>
            <person name="Ross P."/>
            <person name="Hill C."/>
        </authorList>
    </citation>
    <scope>NUCLEOTIDE SEQUENCE [LARGE SCALE GENOMIC DNA]</scope>
    <source>
        <strain evidence="1 2">APC 4016</strain>
    </source>
</reference>